<evidence type="ECO:0000313" key="2">
    <source>
        <dbReference type="Proteomes" id="UP000001203"/>
    </source>
</evidence>
<dbReference type="eggNOG" id="COG5304">
    <property type="taxonomic scope" value="Bacteria"/>
</dbReference>
<sequence>MNKEIIYTNEPMELGEVVEDFLPSPEKLMPKKSKVKVTLELNEETIRFFKAEAKKQQTSYQEIISVLVNQYAQKNKRHKFVGNVAIGCYHFTS</sequence>
<dbReference type="KEGG" id="cyt:cce_3913"/>
<name>B1WPU6_CROS5</name>
<dbReference type="Proteomes" id="UP000001203">
    <property type="component" value="Chromosome circular"/>
</dbReference>
<keyword evidence="2" id="KW-1185">Reference proteome</keyword>
<dbReference type="EMBL" id="CP000806">
    <property type="protein sequence ID" value="ACB53261.1"/>
    <property type="molecule type" value="Genomic_DNA"/>
</dbReference>
<dbReference type="GO" id="GO:0006355">
    <property type="term" value="P:regulation of DNA-templated transcription"/>
    <property type="evidence" value="ECO:0007669"/>
    <property type="project" value="InterPro"/>
</dbReference>
<dbReference type="STRING" id="43989.cce_3913"/>
<organism evidence="1 2">
    <name type="scientific">Crocosphaera subtropica (strain ATCC 51142 / BH68)</name>
    <name type="common">Cyanothece sp. (strain ATCC 51142)</name>
    <dbReference type="NCBI Taxonomy" id="43989"/>
    <lineage>
        <taxon>Bacteria</taxon>
        <taxon>Bacillati</taxon>
        <taxon>Cyanobacteriota</taxon>
        <taxon>Cyanophyceae</taxon>
        <taxon>Oscillatoriophycideae</taxon>
        <taxon>Chroococcales</taxon>
        <taxon>Aphanothecaceae</taxon>
        <taxon>Crocosphaera</taxon>
        <taxon>Crocosphaera subtropica</taxon>
    </lineage>
</organism>
<protein>
    <recommendedName>
        <fullName evidence="3">CopG family transcriptional regulator</fullName>
    </recommendedName>
</protein>
<accession>B1WPU6</accession>
<dbReference type="HOGENOM" id="CLU_185923_0_0_3"/>
<dbReference type="SUPFAM" id="SSF47598">
    <property type="entry name" value="Ribbon-helix-helix"/>
    <property type="match status" value="1"/>
</dbReference>
<reference evidence="1 2" key="1">
    <citation type="journal article" date="2008" name="Proc. Natl. Acad. Sci. U.S.A.">
        <title>The genome of Cyanothece 51142, a unicellular diazotrophic cyanobacterium important in the marine nitrogen cycle.</title>
        <authorList>
            <person name="Welsh E.A."/>
            <person name="Liberton M."/>
            <person name="Stoeckel J."/>
            <person name="Loh T."/>
            <person name="Elvitigala T."/>
            <person name="Wang C."/>
            <person name="Wollam A."/>
            <person name="Fulton R.S."/>
            <person name="Clifton S.W."/>
            <person name="Jacobs J.M."/>
            <person name="Aurora R."/>
            <person name="Ghosh B.K."/>
            <person name="Sherman L.A."/>
            <person name="Smith R.D."/>
            <person name="Wilson R.K."/>
            <person name="Pakrasi H.B."/>
        </authorList>
    </citation>
    <scope>NUCLEOTIDE SEQUENCE [LARGE SCALE GENOMIC DNA]</scope>
    <source>
        <strain evidence="2">ATCC 51142 / BH68</strain>
    </source>
</reference>
<dbReference type="Gene3D" id="1.10.1220.10">
    <property type="entry name" value="Met repressor-like"/>
    <property type="match status" value="1"/>
</dbReference>
<proteinExistence type="predicted"/>
<dbReference type="InterPro" id="IPR010985">
    <property type="entry name" value="Ribbon_hlx_hlx"/>
</dbReference>
<dbReference type="OrthoDB" id="332164at2"/>
<evidence type="ECO:0000313" key="1">
    <source>
        <dbReference type="EMBL" id="ACB53261.1"/>
    </source>
</evidence>
<dbReference type="InterPro" id="IPR013321">
    <property type="entry name" value="Arc_rbn_hlx_hlx"/>
</dbReference>
<gene>
    <name evidence="1" type="ordered locus">cce_3913</name>
</gene>
<dbReference type="RefSeq" id="WP_009547253.1">
    <property type="nucleotide sequence ID" value="NC_010546.1"/>
</dbReference>
<dbReference type="AlphaFoldDB" id="B1WPU6"/>
<evidence type="ECO:0008006" key="3">
    <source>
        <dbReference type="Google" id="ProtNLM"/>
    </source>
</evidence>